<organism evidence="3 4">
    <name type="scientific">Calothrix parasitica NIES-267</name>
    <dbReference type="NCBI Taxonomy" id="1973488"/>
    <lineage>
        <taxon>Bacteria</taxon>
        <taxon>Bacillati</taxon>
        <taxon>Cyanobacteriota</taxon>
        <taxon>Cyanophyceae</taxon>
        <taxon>Nostocales</taxon>
        <taxon>Calotrichaceae</taxon>
        <taxon>Calothrix</taxon>
    </lineage>
</organism>
<dbReference type="AlphaFoldDB" id="A0A1Z4LL80"/>
<evidence type="ECO:0000313" key="3">
    <source>
        <dbReference type="EMBL" id="BAY81934.1"/>
    </source>
</evidence>
<feature type="region of interest" description="Disordered" evidence="1">
    <location>
        <begin position="1"/>
        <end position="66"/>
    </location>
</feature>
<name>A0A1Z4LL80_9CYAN</name>
<proteinExistence type="predicted"/>
<accession>A0A1Z4LL80</accession>
<sequence>MEKNQQSKSKTRSPEYSPSSKPLQNGKAQPNTKVRKLRKRIKKSKKNLKNKTTPTKGIRSYSSHQQKIKKRKNLAASMLAAAILFSSGGIVVALSWISILFISNPLSVSWLNPFLPQWAKIASSSEDKPHTVEQIKAEIKTQKRISGKILPLESDTDESFLIPIFRERSNCHSDCKYIVELRTYELATDFEWSSRPQKHYHLTNQLPVTGPEEFEVIAPLVDASIEDTPGSSIPLPVTEIKRFDKNAPEPGIWYYLRGNRSSGSNLTVYGYILHYNPKRRNLQRMITWTSPSGDLPKWVQVTGSKEKELVIRQTVGLEPRLRIYQIKPSEFVINPVKLSEITLKPPVLKDGGYKDALLIARKGLWSPSYKWLQFIKKQQGKISSEAQAQIDFIREHSKLTKKLADRSWASPSQEVLADLIDGRWGQALKVYEASPQNPTEIRNLLKSDTGRIESRINAALEVNPNRSEVQAWKALIIAAKQGTNQGYYWLKTQSKISQKSQTYIKNLLAKI</sequence>
<keyword evidence="4" id="KW-1185">Reference proteome</keyword>
<feature type="transmembrane region" description="Helical" evidence="2">
    <location>
        <begin position="74"/>
        <end position="102"/>
    </location>
</feature>
<gene>
    <name evidence="3" type="ORF">NIES267_14120</name>
</gene>
<keyword evidence="2" id="KW-0472">Membrane</keyword>
<feature type="compositionally biased region" description="Basic residues" evidence="1">
    <location>
        <begin position="33"/>
        <end position="49"/>
    </location>
</feature>
<dbReference type="EMBL" id="AP018227">
    <property type="protein sequence ID" value="BAY81934.1"/>
    <property type="molecule type" value="Genomic_DNA"/>
</dbReference>
<reference evidence="3 4" key="1">
    <citation type="submission" date="2017-06" db="EMBL/GenBank/DDBJ databases">
        <title>Genome sequencing of cyanobaciteial culture collection at National Institute for Environmental Studies (NIES).</title>
        <authorList>
            <person name="Hirose Y."/>
            <person name="Shimura Y."/>
            <person name="Fujisawa T."/>
            <person name="Nakamura Y."/>
            <person name="Kawachi M."/>
        </authorList>
    </citation>
    <scope>NUCLEOTIDE SEQUENCE [LARGE SCALE GENOMIC DNA]</scope>
    <source>
        <strain evidence="3 4">NIES-267</strain>
    </source>
</reference>
<dbReference type="OrthoDB" id="473580at2"/>
<keyword evidence="2" id="KW-1133">Transmembrane helix</keyword>
<feature type="compositionally biased region" description="Polar residues" evidence="1">
    <location>
        <begin position="1"/>
        <end position="31"/>
    </location>
</feature>
<keyword evidence="2" id="KW-0812">Transmembrane</keyword>
<evidence type="ECO:0000256" key="2">
    <source>
        <dbReference type="SAM" id="Phobius"/>
    </source>
</evidence>
<protein>
    <submittedName>
        <fullName evidence="3">Uncharacterized protein</fullName>
    </submittedName>
</protein>
<evidence type="ECO:0000313" key="4">
    <source>
        <dbReference type="Proteomes" id="UP000218418"/>
    </source>
</evidence>
<dbReference type="Proteomes" id="UP000218418">
    <property type="component" value="Chromosome"/>
</dbReference>
<evidence type="ECO:0000256" key="1">
    <source>
        <dbReference type="SAM" id="MobiDB-lite"/>
    </source>
</evidence>